<dbReference type="Pfam" id="PF11074">
    <property type="entry name" value="DUF2779"/>
    <property type="match status" value="1"/>
</dbReference>
<protein>
    <recommendedName>
        <fullName evidence="1">DUF2779 domain-containing protein</fullName>
    </recommendedName>
</protein>
<reference evidence="2" key="1">
    <citation type="submission" date="2019-08" db="EMBL/GenBank/DDBJ databases">
        <authorList>
            <person name="Kucharzyk K."/>
            <person name="Murdoch R.W."/>
            <person name="Higgins S."/>
            <person name="Loffler F."/>
        </authorList>
    </citation>
    <scope>NUCLEOTIDE SEQUENCE</scope>
</reference>
<dbReference type="InterPro" id="IPR021301">
    <property type="entry name" value="DUF2779"/>
</dbReference>
<accession>A0A645GB96</accession>
<proteinExistence type="predicted"/>
<dbReference type="AlphaFoldDB" id="A0A645GB96"/>
<dbReference type="EMBL" id="VSSQ01071453">
    <property type="protein sequence ID" value="MPN23059.1"/>
    <property type="molecule type" value="Genomic_DNA"/>
</dbReference>
<organism evidence="2">
    <name type="scientific">bioreactor metagenome</name>
    <dbReference type="NCBI Taxonomy" id="1076179"/>
    <lineage>
        <taxon>unclassified sequences</taxon>
        <taxon>metagenomes</taxon>
        <taxon>ecological metagenomes</taxon>
    </lineage>
</organism>
<gene>
    <name evidence="2" type="ORF">SDC9_170444</name>
</gene>
<evidence type="ECO:0000259" key="1">
    <source>
        <dbReference type="Pfam" id="PF11074"/>
    </source>
</evidence>
<sequence length="209" mass="24455">MYFLDFETIRPAIPLFGNTSSYQQIPFQYSLHWLEKKGGKLKHTEYLADPGIDPRRSLAEQLCKDIPCGVCTVAYNMGFEKARLKEMAALFPDLDRHLMDIHDHMYDLMIPFQQKSYYMKAMQGSYSIKFVLPALFPDDPSLDYGNLDGIHNGDEASNMFLAMRDMSEQEVEIWRARLLKYCRLDTFAMVKIWEKLCEVARIKIEKAWE</sequence>
<evidence type="ECO:0000313" key="2">
    <source>
        <dbReference type="EMBL" id="MPN23059.1"/>
    </source>
</evidence>
<name>A0A645GB96_9ZZZZ</name>
<feature type="domain" description="DUF2779" evidence="1">
    <location>
        <begin position="2"/>
        <end position="127"/>
    </location>
</feature>
<comment type="caution">
    <text evidence="2">The sequence shown here is derived from an EMBL/GenBank/DDBJ whole genome shotgun (WGS) entry which is preliminary data.</text>
</comment>